<feature type="transmembrane region" description="Helical" evidence="2">
    <location>
        <begin position="107"/>
        <end position="125"/>
    </location>
</feature>
<feature type="transmembrane region" description="Helical" evidence="2">
    <location>
        <begin position="49"/>
        <end position="69"/>
    </location>
</feature>
<dbReference type="Proteomes" id="UP000285013">
    <property type="component" value="Unassembled WGS sequence"/>
</dbReference>
<keyword evidence="1" id="KW-0175">Coiled coil</keyword>
<organism evidence="3 4">
    <name type="scientific">Bacteroides intestinalis</name>
    <dbReference type="NCBI Taxonomy" id="329854"/>
    <lineage>
        <taxon>Bacteria</taxon>
        <taxon>Pseudomonadati</taxon>
        <taxon>Bacteroidota</taxon>
        <taxon>Bacteroidia</taxon>
        <taxon>Bacteroidales</taxon>
        <taxon>Bacteroidaceae</taxon>
        <taxon>Bacteroides</taxon>
    </lineage>
</organism>
<keyword evidence="2" id="KW-0812">Transmembrane</keyword>
<dbReference type="AlphaFoldDB" id="A0A415N0S0"/>
<dbReference type="Pfam" id="PF16872">
    <property type="entry name" value="putAbiC"/>
    <property type="match status" value="1"/>
</dbReference>
<keyword evidence="2" id="KW-1133">Transmembrane helix</keyword>
<comment type="caution">
    <text evidence="3">The sequence shown here is derived from an EMBL/GenBank/DDBJ whole genome shotgun (WGS) entry which is preliminary data.</text>
</comment>
<dbReference type="EMBL" id="QRPE01000028">
    <property type="protein sequence ID" value="RHL88488.1"/>
    <property type="molecule type" value="Genomic_DNA"/>
</dbReference>
<protein>
    <recommendedName>
        <fullName evidence="5">Phage abortive infection protein</fullName>
    </recommendedName>
</protein>
<evidence type="ECO:0000313" key="3">
    <source>
        <dbReference type="EMBL" id="RHL88488.1"/>
    </source>
</evidence>
<accession>A0A415N0S0</accession>
<reference evidence="3 4" key="1">
    <citation type="submission" date="2018-08" db="EMBL/GenBank/DDBJ databases">
        <title>A genome reference for cultivated species of the human gut microbiota.</title>
        <authorList>
            <person name="Zou Y."/>
            <person name="Xue W."/>
            <person name="Luo G."/>
        </authorList>
    </citation>
    <scope>NUCLEOTIDE SEQUENCE [LARGE SCALE GENOMIC DNA]</scope>
    <source>
        <strain evidence="3 4">AF36-16BH</strain>
    </source>
</reference>
<feature type="coiled-coil region" evidence="1">
    <location>
        <begin position="154"/>
        <end position="181"/>
    </location>
</feature>
<keyword evidence="2" id="KW-0472">Membrane</keyword>
<dbReference type="InterPro" id="IPR031709">
    <property type="entry name" value="PutAbiC"/>
</dbReference>
<evidence type="ECO:0000313" key="4">
    <source>
        <dbReference type="Proteomes" id="UP000285013"/>
    </source>
</evidence>
<feature type="transmembrane region" description="Helical" evidence="2">
    <location>
        <begin position="75"/>
        <end position="98"/>
    </location>
</feature>
<gene>
    <name evidence="3" type="ORF">DWZ95_18790</name>
</gene>
<evidence type="ECO:0000256" key="2">
    <source>
        <dbReference type="SAM" id="Phobius"/>
    </source>
</evidence>
<evidence type="ECO:0000256" key="1">
    <source>
        <dbReference type="SAM" id="Coils"/>
    </source>
</evidence>
<evidence type="ECO:0008006" key="5">
    <source>
        <dbReference type="Google" id="ProtNLM"/>
    </source>
</evidence>
<sequence length="440" mass="52200">MCPKNKDSFIINYICNIKKNNQMKNTIIQIWQNAKSIIAVYRQMHKISFTIHCFLLLICFAVIILYKVHILKDNFFTTIFIVIPAILYQFFILSYVYIKATKIGKSMFQFLLLLIGIVGAITYIYCFKEILAPLSITFEEFCAFTAAISTFGAFITATNNANKAEKRAEKAENRYINDSNRDLFFRLLELYQRQTDIFSYKEQKGINAFKEYSLKANEYLALYIALNKLIEIDVNKYMYLETVSNKEKECVLNLYKEIKVEFKDEPIFDDDEIEVIPNNHTLKKMIKRIIKNNYNITNCRVAFYSRIWCDYIIQTKNNNELYNSINYIANLVYEKNSYFTGQYFRNINCLMEMIQSFEEKEKYAVIFKAQLSRYELLLLFFLTFSNQSNGSVNHYIDEYGIFDNLCHKDIVIFSFKRNETFRDLIQELLKEQSNETIDKK</sequence>
<name>A0A415N0S0_9BACE</name>
<proteinExistence type="predicted"/>